<accession>A0A7W9W8U9</accession>
<dbReference type="RefSeq" id="WP_184202037.1">
    <property type="nucleotide sequence ID" value="NZ_JACHGW010000004.1"/>
</dbReference>
<proteinExistence type="predicted"/>
<dbReference type="AlphaFoldDB" id="A0A7W9W8U9"/>
<dbReference type="EMBL" id="JACHGW010000004">
    <property type="protein sequence ID" value="MBB6052636.1"/>
    <property type="molecule type" value="Genomic_DNA"/>
</dbReference>
<keyword evidence="2" id="KW-1185">Reference proteome</keyword>
<comment type="caution">
    <text evidence="1">The sequence shown here is derived from an EMBL/GenBank/DDBJ whole genome shotgun (WGS) entry which is preliminary data.</text>
</comment>
<organism evidence="1 2">
    <name type="scientific">Armatimonas rosea</name>
    <dbReference type="NCBI Taxonomy" id="685828"/>
    <lineage>
        <taxon>Bacteria</taxon>
        <taxon>Bacillati</taxon>
        <taxon>Armatimonadota</taxon>
        <taxon>Armatimonadia</taxon>
        <taxon>Armatimonadales</taxon>
        <taxon>Armatimonadaceae</taxon>
        <taxon>Armatimonas</taxon>
    </lineage>
</organism>
<evidence type="ECO:0000313" key="1">
    <source>
        <dbReference type="EMBL" id="MBB6052636.1"/>
    </source>
</evidence>
<gene>
    <name evidence="1" type="ORF">HNQ39_004457</name>
</gene>
<dbReference type="Proteomes" id="UP000520814">
    <property type="component" value="Unassembled WGS sequence"/>
</dbReference>
<evidence type="ECO:0000313" key="2">
    <source>
        <dbReference type="Proteomes" id="UP000520814"/>
    </source>
</evidence>
<reference evidence="1 2" key="1">
    <citation type="submission" date="2020-08" db="EMBL/GenBank/DDBJ databases">
        <title>Genomic Encyclopedia of Type Strains, Phase IV (KMG-IV): sequencing the most valuable type-strain genomes for metagenomic binning, comparative biology and taxonomic classification.</title>
        <authorList>
            <person name="Goeker M."/>
        </authorList>
    </citation>
    <scope>NUCLEOTIDE SEQUENCE [LARGE SCALE GENOMIC DNA]</scope>
    <source>
        <strain evidence="1 2">DSM 23562</strain>
    </source>
</reference>
<name>A0A7W9W8U9_ARMRO</name>
<protein>
    <submittedName>
        <fullName evidence="1">Uncharacterized protein</fullName>
    </submittedName>
</protein>
<sequence length="246" mass="29458">MADTLPGILWHLEGSPRAFLPCEFFTEQGAALLELLIGLAGVREQFDAAFEKTTPRWWGLWVHSPLTPEQCLLLYKVFEQLEYADYHRRVQHWTFLRALRLGTKRPLHAELSRPGHCDFGIRDVFCHCPYCRNCWRLQGGEAIECSACGCVFFPEQTRWSEPDTEPTERYSHEFLAFWERARGYFLPHTTPRGHLGYQQEYFWFDVWRVLRWRLWWYDPGWTYRLRRSKLPRGIEYLRSNDHVPDL</sequence>